<accession>A0AAV3ZX60</accession>
<feature type="compositionally biased region" description="Polar residues" evidence="1">
    <location>
        <begin position="140"/>
        <end position="151"/>
    </location>
</feature>
<dbReference type="EMBL" id="BLXT01002928">
    <property type="protein sequence ID" value="GFN99027.1"/>
    <property type="molecule type" value="Genomic_DNA"/>
</dbReference>
<sequence length="761" mass="81065">MAAGTPVFLLCPHSRELQLPVGVPDLHTPDSLLGDDTLSSTCVSFLTSSQLVSSSSSCSSSSSTPDQETVVLPGSLTTPLTFSALPTTALNISSRTRNSRQLPVSSTGTSSPFLAHSNVLLRSVARGERAERITSGPGNGQQRKTPQSSGRSCRRPDSLMFARPDAVSHCTKITRSASRKAKLSRVAEAAGSLHPRADASRVQSYQCSMLPESGLGLPDARSSVSSVQSSLAFPVAESFSRRLLAGAVQAAQHLEETLPPVTCAQSGSLYLDTPSNYELYLASAQNPTNQTLFGSNNASAKLSDTEAFPSHFGVASDAQRSLALPPISTICGIPQQQQQVGYVFDNSFYHGVPQNHIHRNGRARRLPLDKSAAGHNVAISSPADHEVIIIDDEPDSISTSTSSTLDGKAATYHQTVFSQSDRAVAHTATHTSTSHTTAWPGSGPPSPTVKKSVQGSNLKSRKAAPKKCLRIDSSLKISDACFPGSEEPEKQFTKVNSGNRVTESGFDFSPAYLSSRRAGFDFSNSGMLRNTGASLDGNLTRLPFEKQWNSNLHSLGDAAAKPHYSSDDTLVTPSVFVFPSNETEISQTSASDTSDKNSRVQQDTSAACARIDSVQSTGVKGAGISERYPDGPVANLTPVSPPGKPPGNPRLADNRAPPAEGLPGFQLLVSRDGSVCPRAHEEAKASRAPARGTHRHNKQYHYNIDINNILQWLVSPCGLPRSCPLNAVDSESVQKYILQGSLSRGFEPRYRRPDLAEGLKA</sequence>
<name>A0AAV3ZX60_9GAST</name>
<feature type="region of interest" description="Disordered" evidence="1">
    <location>
        <begin position="621"/>
        <end position="660"/>
    </location>
</feature>
<feature type="region of interest" description="Disordered" evidence="1">
    <location>
        <begin position="129"/>
        <end position="157"/>
    </location>
</feature>
<feature type="compositionally biased region" description="Polar residues" evidence="1">
    <location>
        <begin position="449"/>
        <end position="458"/>
    </location>
</feature>
<proteinExistence type="predicted"/>
<dbReference type="Proteomes" id="UP000735302">
    <property type="component" value="Unassembled WGS sequence"/>
</dbReference>
<feature type="region of interest" description="Disordered" evidence="1">
    <location>
        <begin position="583"/>
        <end position="606"/>
    </location>
</feature>
<evidence type="ECO:0000313" key="3">
    <source>
        <dbReference type="Proteomes" id="UP000735302"/>
    </source>
</evidence>
<dbReference type="AlphaFoldDB" id="A0AAV3ZX60"/>
<keyword evidence="3" id="KW-1185">Reference proteome</keyword>
<organism evidence="2 3">
    <name type="scientific">Plakobranchus ocellatus</name>
    <dbReference type="NCBI Taxonomy" id="259542"/>
    <lineage>
        <taxon>Eukaryota</taxon>
        <taxon>Metazoa</taxon>
        <taxon>Spiralia</taxon>
        <taxon>Lophotrochozoa</taxon>
        <taxon>Mollusca</taxon>
        <taxon>Gastropoda</taxon>
        <taxon>Heterobranchia</taxon>
        <taxon>Euthyneura</taxon>
        <taxon>Panpulmonata</taxon>
        <taxon>Sacoglossa</taxon>
        <taxon>Placobranchoidea</taxon>
        <taxon>Plakobranchidae</taxon>
        <taxon>Plakobranchus</taxon>
    </lineage>
</organism>
<feature type="region of interest" description="Disordered" evidence="1">
    <location>
        <begin position="422"/>
        <end position="461"/>
    </location>
</feature>
<evidence type="ECO:0000313" key="2">
    <source>
        <dbReference type="EMBL" id="GFN99027.1"/>
    </source>
</evidence>
<evidence type="ECO:0000256" key="1">
    <source>
        <dbReference type="SAM" id="MobiDB-lite"/>
    </source>
</evidence>
<protein>
    <submittedName>
        <fullName evidence="2">Uncharacterized protein</fullName>
    </submittedName>
</protein>
<feature type="compositionally biased region" description="Low complexity" evidence="1">
    <location>
        <begin position="425"/>
        <end position="438"/>
    </location>
</feature>
<comment type="caution">
    <text evidence="2">The sequence shown here is derived from an EMBL/GenBank/DDBJ whole genome shotgun (WGS) entry which is preliminary data.</text>
</comment>
<feature type="compositionally biased region" description="Pro residues" evidence="1">
    <location>
        <begin position="639"/>
        <end position="648"/>
    </location>
</feature>
<reference evidence="2 3" key="1">
    <citation type="journal article" date="2021" name="Elife">
        <title>Chloroplast acquisition without the gene transfer in kleptoplastic sea slugs, Plakobranchus ocellatus.</title>
        <authorList>
            <person name="Maeda T."/>
            <person name="Takahashi S."/>
            <person name="Yoshida T."/>
            <person name="Shimamura S."/>
            <person name="Takaki Y."/>
            <person name="Nagai Y."/>
            <person name="Toyoda A."/>
            <person name="Suzuki Y."/>
            <person name="Arimoto A."/>
            <person name="Ishii H."/>
            <person name="Satoh N."/>
            <person name="Nishiyama T."/>
            <person name="Hasebe M."/>
            <person name="Maruyama T."/>
            <person name="Minagawa J."/>
            <person name="Obokata J."/>
            <person name="Shigenobu S."/>
        </authorList>
    </citation>
    <scope>NUCLEOTIDE SEQUENCE [LARGE SCALE GENOMIC DNA]</scope>
</reference>
<gene>
    <name evidence="2" type="ORF">PoB_002553300</name>
</gene>
<feature type="compositionally biased region" description="Polar residues" evidence="1">
    <location>
        <begin position="583"/>
        <end position="592"/>
    </location>
</feature>